<comment type="caution">
    <text evidence="2">The sequence shown here is derived from an EMBL/GenBank/DDBJ whole genome shotgun (WGS) entry which is preliminary data.</text>
</comment>
<organism evidence="2 3">
    <name type="scientific">Tetrabaena socialis</name>
    <dbReference type="NCBI Taxonomy" id="47790"/>
    <lineage>
        <taxon>Eukaryota</taxon>
        <taxon>Viridiplantae</taxon>
        <taxon>Chlorophyta</taxon>
        <taxon>core chlorophytes</taxon>
        <taxon>Chlorophyceae</taxon>
        <taxon>CS clade</taxon>
        <taxon>Chlamydomonadales</taxon>
        <taxon>Tetrabaenaceae</taxon>
        <taxon>Tetrabaena</taxon>
    </lineage>
</organism>
<feature type="region of interest" description="Disordered" evidence="1">
    <location>
        <begin position="83"/>
        <end position="141"/>
    </location>
</feature>
<dbReference type="EMBL" id="PGGS01000119">
    <property type="protein sequence ID" value="PNH08708.1"/>
    <property type="molecule type" value="Genomic_DNA"/>
</dbReference>
<name>A0A2J8A872_9CHLO</name>
<feature type="compositionally biased region" description="Low complexity" evidence="1">
    <location>
        <begin position="83"/>
        <end position="101"/>
    </location>
</feature>
<accession>A0A2J8A872</accession>
<feature type="compositionally biased region" description="Basic and acidic residues" evidence="1">
    <location>
        <begin position="126"/>
        <end position="141"/>
    </location>
</feature>
<dbReference type="AlphaFoldDB" id="A0A2J8A872"/>
<sequence length="279" mass="31072">MGRHISPMPDALKTHLRTMVEKHDKMVQRVRDERLVDQLKDDLMALAQAYGYGRYRASRRVPPDYLKAAKRIRSFIKGYAQQLEGQPQHGQQGPQAPQVQAIRHPSNSDSKEGDGSCNDGNCNAEDDSKLPDVRDLSLSDQRTDKVAEGKLGEVVPAAKRADQRLVKKPKVVLTDARGMARCHWCQRAIAAAEPCGELLVKLYAHKTCWDRETAGASAQCFKRGAGKQVRTAGIGKCDICDEPMMGSDEVVPSRLTEASHVRRTKQHICRCCVRDLMAE</sequence>
<reference evidence="2 3" key="1">
    <citation type="journal article" date="2017" name="Mol. Biol. Evol.">
        <title>The 4-celled Tetrabaena socialis nuclear genome reveals the essential components for genetic control of cell number at the origin of multicellularity in the volvocine lineage.</title>
        <authorList>
            <person name="Featherston J."/>
            <person name="Arakaki Y."/>
            <person name="Hanschen E.R."/>
            <person name="Ferris P.J."/>
            <person name="Michod R.E."/>
            <person name="Olson B.J.S.C."/>
            <person name="Nozaki H."/>
            <person name="Durand P.M."/>
        </authorList>
    </citation>
    <scope>NUCLEOTIDE SEQUENCE [LARGE SCALE GENOMIC DNA]</scope>
    <source>
        <strain evidence="2 3">NIES-571</strain>
    </source>
</reference>
<evidence type="ECO:0000313" key="2">
    <source>
        <dbReference type="EMBL" id="PNH08708.1"/>
    </source>
</evidence>
<evidence type="ECO:0000256" key="1">
    <source>
        <dbReference type="SAM" id="MobiDB-lite"/>
    </source>
</evidence>
<protein>
    <submittedName>
        <fullName evidence="2">Uncharacterized protein</fullName>
    </submittedName>
</protein>
<evidence type="ECO:0000313" key="3">
    <source>
        <dbReference type="Proteomes" id="UP000236333"/>
    </source>
</evidence>
<gene>
    <name evidence="2" type="ORF">TSOC_004731</name>
</gene>
<proteinExistence type="predicted"/>
<dbReference type="Proteomes" id="UP000236333">
    <property type="component" value="Unassembled WGS sequence"/>
</dbReference>
<keyword evidence="3" id="KW-1185">Reference proteome</keyword>